<organism evidence="1 2">
    <name type="scientific">Cymbomonas tetramitiformis</name>
    <dbReference type="NCBI Taxonomy" id="36881"/>
    <lineage>
        <taxon>Eukaryota</taxon>
        <taxon>Viridiplantae</taxon>
        <taxon>Chlorophyta</taxon>
        <taxon>Pyramimonadophyceae</taxon>
        <taxon>Pyramimonadales</taxon>
        <taxon>Pyramimonadaceae</taxon>
        <taxon>Cymbomonas</taxon>
    </lineage>
</organism>
<name>A0AAE0L035_9CHLO</name>
<comment type="caution">
    <text evidence="1">The sequence shown here is derived from an EMBL/GenBank/DDBJ whole genome shotgun (WGS) entry which is preliminary data.</text>
</comment>
<dbReference type="AlphaFoldDB" id="A0AAE0L035"/>
<evidence type="ECO:0000313" key="2">
    <source>
        <dbReference type="Proteomes" id="UP001190700"/>
    </source>
</evidence>
<proteinExistence type="predicted"/>
<dbReference type="EMBL" id="LGRX02012562">
    <property type="protein sequence ID" value="KAK3267198.1"/>
    <property type="molecule type" value="Genomic_DNA"/>
</dbReference>
<accession>A0AAE0L035</accession>
<reference evidence="1 2" key="1">
    <citation type="journal article" date="2015" name="Genome Biol. Evol.">
        <title>Comparative Genomics of a Bacterivorous Green Alga Reveals Evolutionary Causalities and Consequences of Phago-Mixotrophic Mode of Nutrition.</title>
        <authorList>
            <person name="Burns J.A."/>
            <person name="Paasch A."/>
            <person name="Narechania A."/>
            <person name="Kim E."/>
        </authorList>
    </citation>
    <scope>NUCLEOTIDE SEQUENCE [LARGE SCALE GENOMIC DNA]</scope>
    <source>
        <strain evidence="1 2">PLY_AMNH</strain>
    </source>
</reference>
<evidence type="ECO:0000313" key="1">
    <source>
        <dbReference type="EMBL" id="KAK3267198.1"/>
    </source>
</evidence>
<keyword evidence="2" id="KW-1185">Reference proteome</keyword>
<sequence>MKINNAILKLDRESSRAAQMALKHMDLDRGHDVLVEAYASFESRIAAQDLLMVYKSPIIKMYRRKVNDPPFKGTAKACPLLDDVRQLRPGKLRTSWRQGGLVRVAGEGPGLQLLTELYSCLESSMAGSPTFRTSELLKMADNLSPSFKAGKFPFHANDVPFDATGIGVIWLSPPIPVLSACWA</sequence>
<dbReference type="Proteomes" id="UP001190700">
    <property type="component" value="Unassembled WGS sequence"/>
</dbReference>
<protein>
    <submittedName>
        <fullName evidence="1">Uncharacterized protein</fullName>
    </submittedName>
</protein>
<gene>
    <name evidence="1" type="ORF">CYMTET_24236</name>
</gene>